<dbReference type="RefSeq" id="WP_238206732.1">
    <property type="nucleotide sequence ID" value="NZ_JBHTND010000010.1"/>
</dbReference>
<reference evidence="3" key="1">
    <citation type="journal article" date="2019" name="Int. J. Syst. Evol. Microbiol.">
        <title>The Global Catalogue of Microorganisms (GCM) 10K type strain sequencing project: providing services to taxonomists for standard genome sequencing and annotation.</title>
        <authorList>
            <consortium name="The Broad Institute Genomics Platform"/>
            <consortium name="The Broad Institute Genome Sequencing Center for Infectious Disease"/>
            <person name="Wu L."/>
            <person name="Ma J."/>
        </authorList>
    </citation>
    <scope>NUCLEOTIDE SEQUENCE [LARGE SCALE GENOMIC DNA]</scope>
    <source>
        <strain evidence="3">CCUG 56108</strain>
    </source>
</reference>
<dbReference type="EMBL" id="JBHTND010000010">
    <property type="protein sequence ID" value="MFD1301824.1"/>
    <property type="molecule type" value="Genomic_DNA"/>
</dbReference>
<keyword evidence="3" id="KW-1185">Reference proteome</keyword>
<accession>A0ABW3WZY5</accession>
<comment type="caution">
    <text evidence="2">The sequence shown here is derived from an EMBL/GenBank/DDBJ whole genome shotgun (WGS) entry which is preliminary data.</text>
</comment>
<sequence length="102" mass="11617">MRLKEFEDWIGKVGKVSPDLTKQVDGAKSNFEPIVHELAGGTIEEFRDVSATRKFRLRGGRARLSPLRRQFPPGKQQTAESRERQTQIPHDLRNEDPGLHLG</sequence>
<feature type="compositionally biased region" description="Basic and acidic residues" evidence="1">
    <location>
        <begin position="80"/>
        <end position="102"/>
    </location>
</feature>
<gene>
    <name evidence="2" type="ORF">ACFQ4G_09535</name>
</gene>
<name>A0ABW3WZY5_9HYPH</name>
<organism evidence="2 3">
    <name type="scientific">Methylobacterium marchantiae</name>
    <dbReference type="NCBI Taxonomy" id="600331"/>
    <lineage>
        <taxon>Bacteria</taxon>
        <taxon>Pseudomonadati</taxon>
        <taxon>Pseudomonadota</taxon>
        <taxon>Alphaproteobacteria</taxon>
        <taxon>Hyphomicrobiales</taxon>
        <taxon>Methylobacteriaceae</taxon>
        <taxon>Methylobacterium</taxon>
    </lineage>
</organism>
<evidence type="ECO:0000313" key="3">
    <source>
        <dbReference type="Proteomes" id="UP001597176"/>
    </source>
</evidence>
<evidence type="ECO:0000313" key="2">
    <source>
        <dbReference type="EMBL" id="MFD1301824.1"/>
    </source>
</evidence>
<feature type="region of interest" description="Disordered" evidence="1">
    <location>
        <begin position="61"/>
        <end position="102"/>
    </location>
</feature>
<evidence type="ECO:0000256" key="1">
    <source>
        <dbReference type="SAM" id="MobiDB-lite"/>
    </source>
</evidence>
<proteinExistence type="predicted"/>
<dbReference type="Proteomes" id="UP001597176">
    <property type="component" value="Unassembled WGS sequence"/>
</dbReference>
<protein>
    <submittedName>
        <fullName evidence="2">Uncharacterized protein</fullName>
    </submittedName>
</protein>